<evidence type="ECO:0000313" key="3">
    <source>
        <dbReference type="Proteomes" id="UP001203687"/>
    </source>
</evidence>
<gene>
    <name evidence="2" type="ORF">MUY34_00150</name>
</gene>
<organism evidence="2 3">
    <name type="scientific">Psychroserpens algicola</name>
    <dbReference type="NCBI Taxonomy" id="1719034"/>
    <lineage>
        <taxon>Bacteria</taxon>
        <taxon>Pseudomonadati</taxon>
        <taxon>Bacteroidota</taxon>
        <taxon>Flavobacteriia</taxon>
        <taxon>Flavobacteriales</taxon>
        <taxon>Flavobacteriaceae</taxon>
        <taxon>Psychroserpens</taxon>
    </lineage>
</organism>
<keyword evidence="3" id="KW-1185">Reference proteome</keyword>
<dbReference type="Proteomes" id="UP001203687">
    <property type="component" value="Unassembled WGS sequence"/>
</dbReference>
<feature type="region of interest" description="Disordered" evidence="1">
    <location>
        <begin position="298"/>
        <end position="445"/>
    </location>
</feature>
<evidence type="ECO:0000256" key="1">
    <source>
        <dbReference type="SAM" id="MobiDB-lite"/>
    </source>
</evidence>
<evidence type="ECO:0000313" key="2">
    <source>
        <dbReference type="EMBL" id="MCK8479004.1"/>
    </source>
</evidence>
<protein>
    <submittedName>
        <fullName evidence="2">Uncharacterized protein</fullName>
    </submittedName>
</protein>
<dbReference type="RefSeq" id="WP_248411441.1">
    <property type="nucleotide sequence ID" value="NZ_JALPQF010000001.1"/>
</dbReference>
<reference evidence="2" key="1">
    <citation type="submission" date="2022-04" db="EMBL/GenBank/DDBJ databases">
        <authorList>
            <person name="Ren T."/>
        </authorList>
    </citation>
    <scope>NUCLEOTIDE SEQUENCE</scope>
    <source>
        <strain evidence="2">F63249</strain>
    </source>
</reference>
<proteinExistence type="predicted"/>
<comment type="caution">
    <text evidence="2">The sequence shown here is derived from an EMBL/GenBank/DDBJ whole genome shotgun (WGS) entry which is preliminary data.</text>
</comment>
<feature type="compositionally biased region" description="Acidic residues" evidence="1">
    <location>
        <begin position="337"/>
        <end position="415"/>
    </location>
</feature>
<sequence length="903" mass="100362">MLNIEKQEVIQGCVVYQDYTDPNSFYCLPEEKAKIADDGKGIQYMVYTDNDIIEGDDPNFDNDESRVGGFLTLQVELGPSQDKFEAIKSELVSKYGDGVNLSLVPFKDGDVKLVMFGTDGSDENNTEDLKVTIAGSTKPSLNLRQTAVFSVRLSNKPAQAMWNMLQQKGQTQVSVIYDLSYLGVMKAYNLEIEVDFKATEDFWNHTFDLDASVKNDDVKIAASADIDVMIRALMSEGSIKVKETVYAQGESQTNLLANDPSGIELVKKLMGPTIFQATAIPTEDYSAAINETIADRVRDGEGGDADGPPGGDEQDDPPTTNDEDDTEEETDNTNTDDSGDGEEGDEGSVDGTDTDNDREDTEDGDEDDTEDDDSGTDETEDEDDDDDTEDTGDSAEDQEGATGETDETSNDDQEPSDAITTPDTEDDDEDEDDDDDTEEDETDEAFDVDINVGYTLRRREISEQVKRKFTFNKSEAKTIKYHPNGPLSVAGTSFDTDTQLLLVKLGEGPFKEIELEVRASFDFDEYDITEAVVHLSYGYKGDEGDKTKRLHEHSLTLDKNNLSDKIKFFVDDYGTLSYDYYVEFIHKTGSIIGSPETKVTSQVFEDETKRDLSINMDTHSPLIPVEIQTGELQFEDEGIRSVQVFLAPKKGGNGRTTILKEGEATMKRYLIHPPTENQYDYFLRTEFFFKDEKLVFEEENLKDSQVIVDRPLARIFSITPNLAGSHDLIKQALIDIKYATADAEEKETTLNLTPEDPKKSFAVLVEEDDPRAWNGRSRFVLNDGRLLEGDWINYDTEQPLINLDNSGFRTLKVALLLGATTFSGKLVAIEVTLTSTDEDHPGSSVLFLNESTLEQTAIIPNVPLTITLNAAVKLFSDDGTQEELNFVVPPNSPQLMLPITTIN</sequence>
<dbReference type="EMBL" id="JALPQF010000001">
    <property type="protein sequence ID" value="MCK8479004.1"/>
    <property type="molecule type" value="Genomic_DNA"/>
</dbReference>
<name>A0ABT0H4T4_9FLAO</name>
<feature type="compositionally biased region" description="Acidic residues" evidence="1">
    <location>
        <begin position="312"/>
        <end position="331"/>
    </location>
</feature>
<feature type="compositionally biased region" description="Acidic residues" evidence="1">
    <location>
        <begin position="423"/>
        <end position="445"/>
    </location>
</feature>
<accession>A0ABT0H4T4</accession>